<sequence length="192" mass="21647">MSNPWRETKGYSFHSICLHVKDIEESSMFYQHVFGMNLIREANVGQIEKVWLQFPADKKDDLFGSASAVMELVQQRGTERDKNFHIETDKGGFHHLCISVPDIHEARHRFTRLGVPMMDVGISQNDLIIVRDPDNYPIQILSQNFDLYAALQAACREVVLDSNQAAMTTIGQSQDPDLLAEAGLPVPAHSPQ</sequence>
<dbReference type="SUPFAM" id="SSF54593">
    <property type="entry name" value="Glyoxalase/Bleomycin resistance protein/Dihydroxybiphenyl dioxygenase"/>
    <property type="match status" value="1"/>
</dbReference>
<dbReference type="OrthoDB" id="16820at2759"/>
<dbReference type="PANTHER" id="PTHR10374:SF30">
    <property type="entry name" value="LACTOYLGLUTATHIONE LYASE"/>
    <property type="match status" value="1"/>
</dbReference>
<accession>A0A0M9VNU6</accession>
<dbReference type="AlphaFoldDB" id="A0A0M9VNU6"/>
<evidence type="ECO:0000313" key="3">
    <source>
        <dbReference type="Proteomes" id="UP000037751"/>
    </source>
</evidence>
<dbReference type="STRING" id="77020.A0A0M9VNU6"/>
<dbReference type="Proteomes" id="UP000037751">
    <property type="component" value="Unassembled WGS sequence"/>
</dbReference>
<protein>
    <recommendedName>
        <fullName evidence="1">VOC domain-containing protein</fullName>
    </recommendedName>
</protein>
<reference evidence="2 3" key="1">
    <citation type="submission" date="2015-07" db="EMBL/GenBank/DDBJ databases">
        <title>Draft Genome Sequence of Malassezia furfur CBS1878 and Malassezia pachydermatis CBS1879.</title>
        <authorList>
            <person name="Triana S."/>
            <person name="Ohm R."/>
            <person name="Gonzalez A."/>
            <person name="DeCock H."/>
            <person name="Restrepo S."/>
            <person name="Celis A."/>
        </authorList>
    </citation>
    <scope>NUCLEOTIDE SEQUENCE [LARGE SCALE GENOMIC DNA]</scope>
    <source>
        <strain evidence="2 3">CBS 1879</strain>
    </source>
</reference>
<dbReference type="InterPro" id="IPR037523">
    <property type="entry name" value="VOC_core"/>
</dbReference>
<dbReference type="Pfam" id="PF00903">
    <property type="entry name" value="Glyoxalase"/>
    <property type="match status" value="1"/>
</dbReference>
<dbReference type="PANTHER" id="PTHR10374">
    <property type="entry name" value="LACTOYLGLUTATHIONE LYASE GLYOXALASE I"/>
    <property type="match status" value="1"/>
</dbReference>
<name>A0A0M9VNU6_9BASI</name>
<dbReference type="InterPro" id="IPR029068">
    <property type="entry name" value="Glyas_Bleomycin-R_OHBP_Dase"/>
</dbReference>
<feature type="domain" description="VOC" evidence="1">
    <location>
        <begin position="12"/>
        <end position="143"/>
    </location>
</feature>
<proteinExistence type="predicted"/>
<evidence type="ECO:0000313" key="2">
    <source>
        <dbReference type="EMBL" id="KOS13713.1"/>
    </source>
</evidence>
<dbReference type="Gene3D" id="3.10.180.10">
    <property type="entry name" value="2,3-Dihydroxybiphenyl 1,2-Dioxygenase, domain 1"/>
    <property type="match status" value="1"/>
</dbReference>
<dbReference type="VEuPathDB" id="FungiDB:Malapachy_1907"/>
<dbReference type="GeneID" id="28728278"/>
<dbReference type="InterPro" id="IPR004360">
    <property type="entry name" value="Glyas_Fos-R_dOase_dom"/>
</dbReference>
<evidence type="ECO:0000259" key="1">
    <source>
        <dbReference type="PROSITE" id="PS51819"/>
    </source>
</evidence>
<dbReference type="EMBL" id="LGAV01000005">
    <property type="protein sequence ID" value="KOS13713.1"/>
    <property type="molecule type" value="Genomic_DNA"/>
</dbReference>
<organism evidence="2 3">
    <name type="scientific">Malassezia pachydermatis</name>
    <dbReference type="NCBI Taxonomy" id="77020"/>
    <lineage>
        <taxon>Eukaryota</taxon>
        <taxon>Fungi</taxon>
        <taxon>Dikarya</taxon>
        <taxon>Basidiomycota</taxon>
        <taxon>Ustilaginomycotina</taxon>
        <taxon>Malasseziomycetes</taxon>
        <taxon>Malasseziales</taxon>
        <taxon>Malasseziaceae</taxon>
        <taxon>Malassezia</taxon>
    </lineage>
</organism>
<gene>
    <name evidence="2" type="ORF">Malapachy_1907</name>
</gene>
<keyword evidence="3" id="KW-1185">Reference proteome</keyword>
<dbReference type="RefSeq" id="XP_017991345.1">
    <property type="nucleotide sequence ID" value="XM_018136403.1"/>
</dbReference>
<dbReference type="PROSITE" id="PS51819">
    <property type="entry name" value="VOC"/>
    <property type="match status" value="1"/>
</dbReference>
<comment type="caution">
    <text evidence="2">The sequence shown here is derived from an EMBL/GenBank/DDBJ whole genome shotgun (WGS) entry which is preliminary data.</text>
</comment>